<comment type="subcellular location">
    <subcellularLocation>
        <location evidence="1">Cell membrane</location>
        <topology evidence="1">Multi-pass membrane protein</topology>
    </subcellularLocation>
</comment>
<dbReference type="GO" id="GO:0005886">
    <property type="term" value="C:plasma membrane"/>
    <property type="evidence" value="ECO:0007669"/>
    <property type="project" value="UniProtKB-SubCell"/>
</dbReference>
<dbReference type="InterPro" id="IPR011606">
    <property type="entry name" value="Brnchd-chn_aa_trnsp_permease"/>
</dbReference>
<dbReference type="RefSeq" id="WP_165448992.1">
    <property type="nucleotide sequence ID" value="NZ_LR215973.1"/>
</dbReference>
<dbReference type="Pfam" id="PF03591">
    <property type="entry name" value="AzlC"/>
    <property type="match status" value="1"/>
</dbReference>
<dbReference type="PANTHER" id="PTHR34979">
    <property type="entry name" value="INNER MEMBRANE PROTEIN YGAZ"/>
    <property type="match status" value="1"/>
</dbReference>
<gene>
    <name evidence="9" type="ORF">NCTC10797_05640</name>
</gene>
<keyword evidence="6 8" id="KW-1133">Transmembrane helix</keyword>
<proteinExistence type="inferred from homology"/>
<feature type="transmembrane region" description="Helical" evidence="8">
    <location>
        <begin position="128"/>
        <end position="153"/>
    </location>
</feature>
<feature type="transmembrane region" description="Helical" evidence="8">
    <location>
        <begin position="21"/>
        <end position="43"/>
    </location>
</feature>
<feature type="transmembrane region" description="Helical" evidence="8">
    <location>
        <begin position="58"/>
        <end position="80"/>
    </location>
</feature>
<evidence type="ECO:0000313" key="10">
    <source>
        <dbReference type="Proteomes" id="UP000290439"/>
    </source>
</evidence>
<evidence type="ECO:0000256" key="5">
    <source>
        <dbReference type="ARBA" id="ARBA00022692"/>
    </source>
</evidence>
<evidence type="ECO:0000256" key="2">
    <source>
        <dbReference type="ARBA" id="ARBA00010735"/>
    </source>
</evidence>
<protein>
    <submittedName>
        <fullName evidence="9">Azaleucine resistance protein AzlC</fullName>
    </submittedName>
</protein>
<sequence>MRSLWRTLDGDIRTSVAATSVAAAMIGISYGAAVVGAGFPMWMPVVLASTVLAGGSEFLFFGILTAGAGPLAAASAGLLVNARHLPYGLSMPDVFGTGVRRLLGVHLMVDESVAFALAPGDLERRRSAYWLCGLGIAVCWPLGALAGAVIGSIVPDTAAFGLDAVFPAVLLALILPALRDRATLRAAGVGAGIAVLTTPFVPAGLPVLLALAGLIFALGAL</sequence>
<evidence type="ECO:0000256" key="4">
    <source>
        <dbReference type="ARBA" id="ARBA00022475"/>
    </source>
</evidence>
<evidence type="ECO:0000256" key="3">
    <source>
        <dbReference type="ARBA" id="ARBA00022448"/>
    </source>
</evidence>
<organism evidence="9 10">
    <name type="scientific">Nocardia cyriacigeorgica</name>
    <dbReference type="NCBI Taxonomy" id="135487"/>
    <lineage>
        <taxon>Bacteria</taxon>
        <taxon>Bacillati</taxon>
        <taxon>Actinomycetota</taxon>
        <taxon>Actinomycetes</taxon>
        <taxon>Mycobacteriales</taxon>
        <taxon>Nocardiaceae</taxon>
        <taxon>Nocardia</taxon>
    </lineage>
</organism>
<evidence type="ECO:0000256" key="7">
    <source>
        <dbReference type="ARBA" id="ARBA00023136"/>
    </source>
</evidence>
<dbReference type="PANTHER" id="PTHR34979:SF1">
    <property type="entry name" value="INNER MEMBRANE PROTEIN YGAZ"/>
    <property type="match status" value="1"/>
</dbReference>
<dbReference type="Proteomes" id="UP000290439">
    <property type="component" value="Chromosome"/>
</dbReference>
<dbReference type="EMBL" id="LR215973">
    <property type="protein sequence ID" value="VFB01812.1"/>
    <property type="molecule type" value="Genomic_DNA"/>
</dbReference>
<feature type="transmembrane region" description="Helical" evidence="8">
    <location>
        <begin position="159"/>
        <end position="178"/>
    </location>
</feature>
<dbReference type="GO" id="GO:1903785">
    <property type="term" value="P:L-valine transmembrane transport"/>
    <property type="evidence" value="ECO:0007669"/>
    <property type="project" value="TreeGrafter"/>
</dbReference>
<keyword evidence="5 8" id="KW-0812">Transmembrane</keyword>
<keyword evidence="7 8" id="KW-0472">Membrane</keyword>
<keyword evidence="3" id="KW-0813">Transport</keyword>
<dbReference type="AlphaFoldDB" id="A0A4U8W6W4"/>
<evidence type="ECO:0000256" key="8">
    <source>
        <dbReference type="SAM" id="Phobius"/>
    </source>
</evidence>
<evidence type="ECO:0000256" key="1">
    <source>
        <dbReference type="ARBA" id="ARBA00004651"/>
    </source>
</evidence>
<feature type="transmembrane region" description="Helical" evidence="8">
    <location>
        <begin position="190"/>
        <end position="218"/>
    </location>
</feature>
<evidence type="ECO:0000313" key="9">
    <source>
        <dbReference type="EMBL" id="VFB01812.1"/>
    </source>
</evidence>
<name>A0A4U8W6W4_9NOCA</name>
<keyword evidence="4" id="KW-1003">Cell membrane</keyword>
<reference evidence="9 10" key="1">
    <citation type="submission" date="2019-02" db="EMBL/GenBank/DDBJ databases">
        <authorList>
            <consortium name="Pathogen Informatics"/>
        </authorList>
    </citation>
    <scope>NUCLEOTIDE SEQUENCE [LARGE SCALE GENOMIC DNA]</scope>
    <source>
        <strain evidence="9 10">3012STDY6756504</strain>
    </source>
</reference>
<evidence type="ECO:0000256" key="6">
    <source>
        <dbReference type="ARBA" id="ARBA00022989"/>
    </source>
</evidence>
<accession>A0A4U8W6W4</accession>
<comment type="similarity">
    <text evidence="2">Belongs to the AzlC family.</text>
</comment>